<reference evidence="1" key="1">
    <citation type="journal article" date="2021" name="Proc. Natl. Acad. Sci. U.S.A.">
        <title>A Catalog of Tens of Thousands of Viruses from Human Metagenomes Reveals Hidden Associations with Chronic Diseases.</title>
        <authorList>
            <person name="Tisza M.J."/>
            <person name="Buck C.B."/>
        </authorList>
    </citation>
    <scope>NUCLEOTIDE SEQUENCE</scope>
    <source>
        <strain evidence="1">Ctguh8</strain>
    </source>
</reference>
<accession>A0A8S5MEU2</accession>
<organism evidence="1">
    <name type="scientific">Myoviridae sp. ctguh8</name>
    <dbReference type="NCBI Taxonomy" id="2826682"/>
    <lineage>
        <taxon>Viruses</taxon>
        <taxon>Duplodnaviria</taxon>
        <taxon>Heunggongvirae</taxon>
        <taxon>Uroviricota</taxon>
        <taxon>Caudoviricetes</taxon>
    </lineage>
</organism>
<proteinExistence type="predicted"/>
<sequence length="59" mass="6652">MIVKETSKGPTPEGGDYSEIYYFDDEWKAVDKSNATIVLIRELLNDGTLVNETRMGKRG</sequence>
<name>A0A8S5MEU2_9CAUD</name>
<dbReference type="EMBL" id="BK014886">
    <property type="protein sequence ID" value="DAD80704.1"/>
    <property type="molecule type" value="Genomic_DNA"/>
</dbReference>
<evidence type="ECO:0000313" key="1">
    <source>
        <dbReference type="EMBL" id="DAD80704.1"/>
    </source>
</evidence>
<protein>
    <submittedName>
        <fullName evidence="1">Uncharacterized protein</fullName>
    </submittedName>
</protein>